<dbReference type="PANTHER" id="PTHR31793">
    <property type="entry name" value="4-HYDROXYBENZOYL-COA THIOESTERASE FAMILY MEMBER"/>
    <property type="match status" value="1"/>
</dbReference>
<reference evidence="3 4" key="1">
    <citation type="submission" date="2013-02" db="EMBL/GenBank/DDBJ databases">
        <title>Whole genome shotgun sequence of Gordonia paraffinivorans NBRC 108238.</title>
        <authorList>
            <person name="Isaki-Nakamura S."/>
            <person name="Hosoyama A."/>
            <person name="Tsuchikane K."/>
            <person name="Ando Y."/>
            <person name="Baba S."/>
            <person name="Ohji S."/>
            <person name="Hamada M."/>
            <person name="Tamura T."/>
            <person name="Yamazoe A."/>
            <person name="Yamazaki S."/>
            <person name="Fujita N."/>
        </authorList>
    </citation>
    <scope>NUCLEOTIDE SEQUENCE [LARGE SCALE GENOMIC DNA]</scope>
    <source>
        <strain evidence="3 4">NBRC 108238</strain>
    </source>
</reference>
<sequence length="153" mass="16916">MASESAAADYSLEIPIHLRWGDMDINNHINNVQIARLFEEARVRSFHTWIADAPRNFSFLVVRQDIEFHAPVHYSTHPVTVTSCVGRVGNSSFTMALRLFDKEGVHCASAETTMVVVDPVAGRPAPIQSPLREVLTNSLGRPVEFGGRRGFAG</sequence>
<organism evidence="3 4">
    <name type="scientific">Gordonia paraffinivorans NBRC 108238</name>
    <dbReference type="NCBI Taxonomy" id="1223543"/>
    <lineage>
        <taxon>Bacteria</taxon>
        <taxon>Bacillati</taxon>
        <taxon>Actinomycetota</taxon>
        <taxon>Actinomycetes</taxon>
        <taxon>Mycobacteriales</taxon>
        <taxon>Gordoniaceae</taxon>
        <taxon>Gordonia</taxon>
    </lineage>
</organism>
<evidence type="ECO:0000313" key="3">
    <source>
        <dbReference type="EMBL" id="GAC84335.1"/>
    </source>
</evidence>
<evidence type="ECO:0000256" key="1">
    <source>
        <dbReference type="ARBA" id="ARBA00005953"/>
    </source>
</evidence>
<dbReference type="Gene3D" id="3.10.129.10">
    <property type="entry name" value="Hotdog Thioesterase"/>
    <property type="match status" value="1"/>
</dbReference>
<accession>A0ABQ0ILI6</accession>
<protein>
    <recommendedName>
        <fullName evidence="5">Thioesterase</fullName>
    </recommendedName>
</protein>
<keyword evidence="4" id="KW-1185">Reference proteome</keyword>
<dbReference type="SUPFAM" id="SSF54637">
    <property type="entry name" value="Thioesterase/thiol ester dehydrase-isomerase"/>
    <property type="match status" value="1"/>
</dbReference>
<proteinExistence type="inferred from homology"/>
<dbReference type="CDD" id="cd00586">
    <property type="entry name" value="4HBT"/>
    <property type="match status" value="1"/>
</dbReference>
<evidence type="ECO:0000313" key="4">
    <source>
        <dbReference type="Proteomes" id="UP000035021"/>
    </source>
</evidence>
<dbReference type="InterPro" id="IPR029069">
    <property type="entry name" value="HotDog_dom_sf"/>
</dbReference>
<comment type="similarity">
    <text evidence="1">Belongs to the 4-hydroxybenzoyl-CoA thioesterase family.</text>
</comment>
<evidence type="ECO:0008006" key="5">
    <source>
        <dbReference type="Google" id="ProtNLM"/>
    </source>
</evidence>
<dbReference type="Pfam" id="PF13279">
    <property type="entry name" value="4HBT_2"/>
    <property type="match status" value="1"/>
</dbReference>
<dbReference type="RefSeq" id="WP_006900569.1">
    <property type="nucleotide sequence ID" value="NZ_BAOQ01000021.1"/>
</dbReference>
<gene>
    <name evidence="3" type="ORF">GP2_021_00530</name>
</gene>
<comment type="caution">
    <text evidence="3">The sequence shown here is derived from an EMBL/GenBank/DDBJ whole genome shotgun (WGS) entry which is preliminary data.</text>
</comment>
<dbReference type="Proteomes" id="UP000035021">
    <property type="component" value="Unassembled WGS sequence"/>
</dbReference>
<dbReference type="InterPro" id="IPR050563">
    <property type="entry name" value="4-hydroxybenzoyl-CoA_TE"/>
</dbReference>
<dbReference type="PANTHER" id="PTHR31793:SF27">
    <property type="entry name" value="NOVEL THIOESTERASE SUPERFAMILY DOMAIN AND SAPOSIN A-TYPE DOMAIN CONTAINING PROTEIN (0610012H03RIK)"/>
    <property type="match status" value="1"/>
</dbReference>
<keyword evidence="2" id="KW-0378">Hydrolase</keyword>
<evidence type="ECO:0000256" key="2">
    <source>
        <dbReference type="ARBA" id="ARBA00022801"/>
    </source>
</evidence>
<name>A0ABQ0ILI6_9ACTN</name>
<dbReference type="EMBL" id="BAOQ01000021">
    <property type="protein sequence ID" value="GAC84335.1"/>
    <property type="molecule type" value="Genomic_DNA"/>
</dbReference>